<keyword evidence="2" id="KW-1185">Reference proteome</keyword>
<protein>
    <submittedName>
        <fullName evidence="3">Uncharacterized protein LOC111101432</fullName>
    </submittedName>
</protein>
<accession>A0A8B8ADS3</accession>
<reference evidence="3" key="1">
    <citation type="submission" date="2025-08" db="UniProtKB">
        <authorList>
            <consortium name="RefSeq"/>
        </authorList>
    </citation>
    <scope>IDENTIFICATION</scope>
    <source>
        <tissue evidence="3">Whole sample</tissue>
    </source>
</reference>
<feature type="chain" id="PRO_5034443874" evidence="1">
    <location>
        <begin position="23"/>
        <end position="398"/>
    </location>
</feature>
<proteinExistence type="predicted"/>
<name>A0A8B8ADS3_CRAVI</name>
<gene>
    <name evidence="3" type="primary">LOC111101432</name>
</gene>
<sequence>MINRRIFLVCCIFLTLPSLMHSKSKAPKGSLEGTDTALSLFGTILDLFEIATENQDYQELTKQLSDFQHNLNSGLSSLFLRLDKSTFQNALTGYVNTIDSCETDYLNYVTDPSDASMKNLLKCNDIMESVRPLGKYLSGTRIFDGPLLFDLYKNNEGICNGSAMESVYKTLFAEYVIGCTVATTVERIEHNVNTSLYATECRDTMSKVKDYVKSLYHNCARPSCRIFHCSVQTLFNKSPPVSPTDLHGKLLEMYPWFNFLVFQFSKGGKTTLGGNFLARHDDDHWTDTSTYDIFYFDGFTLLTKEKQNYSLVVEVSKNLLINQYFGNSTMEERFHDGLELGTFVGYAPEANSLCIDKNTEDNRECSTTGTSNTNILLPGITCKFIFCLLFFLRLSMAL</sequence>
<evidence type="ECO:0000313" key="2">
    <source>
        <dbReference type="Proteomes" id="UP000694844"/>
    </source>
</evidence>
<dbReference type="RefSeq" id="XP_022289627.1">
    <property type="nucleotide sequence ID" value="XM_022433919.1"/>
</dbReference>
<dbReference type="Proteomes" id="UP000694844">
    <property type="component" value="Chromosome 6"/>
</dbReference>
<dbReference type="GeneID" id="111101432"/>
<dbReference type="AlphaFoldDB" id="A0A8B8ADS3"/>
<keyword evidence="1" id="KW-0732">Signal</keyword>
<evidence type="ECO:0000313" key="3">
    <source>
        <dbReference type="RefSeq" id="XP_022289627.1"/>
    </source>
</evidence>
<dbReference type="KEGG" id="cvn:111101432"/>
<evidence type="ECO:0000256" key="1">
    <source>
        <dbReference type="SAM" id="SignalP"/>
    </source>
</evidence>
<feature type="signal peptide" evidence="1">
    <location>
        <begin position="1"/>
        <end position="22"/>
    </location>
</feature>
<organism evidence="2 3">
    <name type="scientific">Crassostrea virginica</name>
    <name type="common">Eastern oyster</name>
    <dbReference type="NCBI Taxonomy" id="6565"/>
    <lineage>
        <taxon>Eukaryota</taxon>
        <taxon>Metazoa</taxon>
        <taxon>Spiralia</taxon>
        <taxon>Lophotrochozoa</taxon>
        <taxon>Mollusca</taxon>
        <taxon>Bivalvia</taxon>
        <taxon>Autobranchia</taxon>
        <taxon>Pteriomorphia</taxon>
        <taxon>Ostreida</taxon>
        <taxon>Ostreoidea</taxon>
        <taxon>Ostreidae</taxon>
        <taxon>Crassostrea</taxon>
    </lineage>
</organism>